<keyword evidence="6" id="KW-0119">Carbohydrate metabolism</keyword>
<dbReference type="InterPro" id="IPR043595">
    <property type="entry name" value="FaeB/C/D"/>
</dbReference>
<dbReference type="EMBL" id="JADJZA010000008">
    <property type="protein sequence ID" value="MBK9298082.1"/>
    <property type="molecule type" value="Genomic_DNA"/>
</dbReference>
<proteinExistence type="predicted"/>
<organism evidence="10 11">
    <name type="scientific">Candidatus Neomicrothrix subdominans</name>
    <dbReference type="NCBI Taxonomy" id="2954438"/>
    <lineage>
        <taxon>Bacteria</taxon>
        <taxon>Bacillati</taxon>
        <taxon>Actinomycetota</taxon>
        <taxon>Acidimicrobiia</taxon>
        <taxon>Acidimicrobiales</taxon>
        <taxon>Microthrixaceae</taxon>
        <taxon>Candidatus Neomicrothrix</taxon>
    </lineage>
</organism>
<dbReference type="PANTHER" id="PTHR38050">
    <property type="match status" value="1"/>
</dbReference>
<evidence type="ECO:0000313" key="11">
    <source>
        <dbReference type="Proteomes" id="UP000727993"/>
    </source>
</evidence>
<evidence type="ECO:0000256" key="3">
    <source>
        <dbReference type="ARBA" id="ARBA00022651"/>
    </source>
</evidence>
<protein>
    <recommendedName>
        <fullName evidence="12">Polyhydroxybutyrate depolymerase</fullName>
    </recommendedName>
</protein>
<dbReference type="SUPFAM" id="SSF53474">
    <property type="entry name" value="alpha/beta-Hydrolases"/>
    <property type="match status" value="1"/>
</dbReference>
<comment type="subcellular location">
    <subcellularLocation>
        <location evidence="1">Secreted</location>
    </subcellularLocation>
</comment>
<evidence type="ECO:0000256" key="8">
    <source>
        <dbReference type="SAM" id="MobiDB-lite"/>
    </source>
</evidence>
<feature type="region of interest" description="Disordered" evidence="8">
    <location>
        <begin position="26"/>
        <end position="104"/>
    </location>
</feature>
<keyword evidence="7" id="KW-0624">Polysaccharide degradation</keyword>
<evidence type="ECO:0000256" key="9">
    <source>
        <dbReference type="SAM" id="SignalP"/>
    </source>
</evidence>
<evidence type="ECO:0000256" key="4">
    <source>
        <dbReference type="ARBA" id="ARBA00022729"/>
    </source>
</evidence>
<feature type="compositionally biased region" description="Low complexity" evidence="8">
    <location>
        <begin position="29"/>
        <end position="53"/>
    </location>
</feature>
<feature type="signal peptide" evidence="9">
    <location>
        <begin position="1"/>
        <end position="20"/>
    </location>
</feature>
<dbReference type="GO" id="GO:0030600">
    <property type="term" value="F:feruloyl esterase activity"/>
    <property type="evidence" value="ECO:0007669"/>
    <property type="project" value="InterPro"/>
</dbReference>
<dbReference type="GO" id="GO:0045493">
    <property type="term" value="P:xylan catabolic process"/>
    <property type="evidence" value="ECO:0007669"/>
    <property type="project" value="UniProtKB-KW"/>
</dbReference>
<keyword evidence="5" id="KW-0378">Hydrolase</keyword>
<evidence type="ECO:0008006" key="12">
    <source>
        <dbReference type="Google" id="ProtNLM"/>
    </source>
</evidence>
<feature type="chain" id="PRO_5038624054" description="Polyhydroxybutyrate depolymerase" evidence="9">
    <location>
        <begin position="21"/>
        <end position="372"/>
    </location>
</feature>
<name>A0A936ND15_9ACTN</name>
<dbReference type="Gene3D" id="3.40.50.1820">
    <property type="entry name" value="alpha/beta hydrolase"/>
    <property type="match status" value="1"/>
</dbReference>
<evidence type="ECO:0000256" key="5">
    <source>
        <dbReference type="ARBA" id="ARBA00022801"/>
    </source>
</evidence>
<evidence type="ECO:0000256" key="7">
    <source>
        <dbReference type="ARBA" id="ARBA00023326"/>
    </source>
</evidence>
<accession>A0A936ND15</accession>
<dbReference type="PANTHER" id="PTHR38050:SF2">
    <property type="entry name" value="FERULOYL ESTERASE C-RELATED"/>
    <property type="match status" value="1"/>
</dbReference>
<gene>
    <name evidence="10" type="ORF">IPN02_14865</name>
</gene>
<evidence type="ECO:0000256" key="6">
    <source>
        <dbReference type="ARBA" id="ARBA00023277"/>
    </source>
</evidence>
<dbReference type="GO" id="GO:0005576">
    <property type="term" value="C:extracellular region"/>
    <property type="evidence" value="ECO:0007669"/>
    <property type="project" value="UniProtKB-SubCell"/>
</dbReference>
<sequence length="372" mass="37721">MSLFCSGRPLAAVAAMMLVAAGCGGGGDDSAANGDSNPAAATASTASSTSTSADPQDEGTRSAGCESPRPKPGESTVTITSGGEERTYLRLVPDAGSSSGGDETAAPLVLDFPAYSPAEMETEFSGLTKPDADGKVPADEFGAVVVTPEPVNGAGTLLTWNYVDTDGWTDDVRFVADMLDDVEAAACIDTDRVLATGFAVGGVFASIVTCELPDRIAVLATVSGLYNPQGCGADAAKAVVSFHGTGDRFIPFDGGIGSGPANLGLSAETTAGLTFMLDRPGALDSSTAWAERDGCEAKPVEKPAGDGAGPGVTRRVWPGCDDGLDVELFEIDGGEHTWPGSVGMAAYEGLLGPVSTEIDATAVMWDFFEAHA</sequence>
<keyword evidence="2" id="KW-0964">Secreted</keyword>
<keyword evidence="4 9" id="KW-0732">Signal</keyword>
<reference evidence="10 11" key="1">
    <citation type="submission" date="2020-10" db="EMBL/GenBank/DDBJ databases">
        <title>Connecting structure to function with the recovery of over 1000 high-quality activated sludge metagenome-assembled genomes encoding full-length rRNA genes using long-read sequencing.</title>
        <authorList>
            <person name="Singleton C.M."/>
            <person name="Petriglieri F."/>
            <person name="Kristensen J.M."/>
            <person name="Kirkegaard R.H."/>
            <person name="Michaelsen T.Y."/>
            <person name="Andersen M.H."/>
            <person name="Karst S.M."/>
            <person name="Dueholm M.S."/>
            <person name="Nielsen P.H."/>
            <person name="Albertsen M."/>
        </authorList>
    </citation>
    <scope>NUCLEOTIDE SEQUENCE [LARGE SCALE GENOMIC DNA]</scope>
    <source>
        <strain evidence="10">Lyne_18-Q3-R50-59_MAXAC.006</strain>
    </source>
</reference>
<dbReference type="InterPro" id="IPR029058">
    <property type="entry name" value="AB_hydrolase_fold"/>
</dbReference>
<dbReference type="Proteomes" id="UP000727993">
    <property type="component" value="Unassembled WGS sequence"/>
</dbReference>
<evidence type="ECO:0000313" key="10">
    <source>
        <dbReference type="EMBL" id="MBK9298082.1"/>
    </source>
</evidence>
<evidence type="ECO:0000256" key="2">
    <source>
        <dbReference type="ARBA" id="ARBA00022525"/>
    </source>
</evidence>
<comment type="caution">
    <text evidence="10">The sequence shown here is derived from an EMBL/GenBank/DDBJ whole genome shotgun (WGS) entry which is preliminary data.</text>
</comment>
<keyword evidence="3" id="KW-0858">Xylan degradation</keyword>
<evidence type="ECO:0000256" key="1">
    <source>
        <dbReference type="ARBA" id="ARBA00004613"/>
    </source>
</evidence>
<dbReference type="AlphaFoldDB" id="A0A936ND15"/>